<comment type="caution">
    <text evidence="4">The sequence shown here is derived from an EMBL/GenBank/DDBJ whole genome shotgun (WGS) entry which is preliminary data.</text>
</comment>
<keyword evidence="2" id="KW-1015">Disulfide bond</keyword>
<sequence>CGIEMVGPYSFVPNTDSVSKFASWTNEEFSKILLDDIEVRGLPVLQDAPRNDLPTDFEVADQWPECADRVNHIRDQGNCGSCWAHGAAEALTDRFCINSEAAVNEDLSVEYIVSCDKTNMGCDGGNLGLAWMYLKNQGTVPDACFPYADETYNDGDVPACPSTCDDGSALTHYQVSSYHGVSGVDNIMTQLYENGSLELAFYVFEDFKDYTSGIYEHTYGSYLGGHAVKLVGWGVENGEEYWRIANSWGADWGEDGFFRIKKGVNECGIESNVIGGVPNLDQAGVQDIRPIVTEELVNKINAMNTSWTAKLYPRFSEMTVSEAKRMLNTSIDTSALPLKTYSEKVTVPSSFDARDEWGDLIGPIRDQGQCGSCWAFGATEALADRCGISNGTFVELSPEYLVACDSTNSGCDGGNLDKAWAFLKKTGTVTDTCFPYATKTYDFGIAPSCPSTCSDGTAMTHYKASSYYNVRSTETAIENEIYSNGPVEAAFNVYEDFYSYESGVYVHKTGSYVGGHAIKILGWGTETLKPYWLVANSWGSDWGETGYFKILRGSNECGIEGNVVAGLCA</sequence>
<evidence type="ECO:0000259" key="3">
    <source>
        <dbReference type="SMART" id="SM00645"/>
    </source>
</evidence>
<dbReference type="InterPro" id="IPR013128">
    <property type="entry name" value="Peptidase_C1A"/>
</dbReference>
<dbReference type="Pfam" id="PF00112">
    <property type="entry name" value="Peptidase_C1"/>
    <property type="match status" value="2"/>
</dbReference>
<reference evidence="4" key="1">
    <citation type="submission" date="2022-03" db="EMBL/GenBank/DDBJ databases">
        <title>Draft genome sequence of Aduncisulcus paluster, a free-living microaerophilic Fornicata.</title>
        <authorList>
            <person name="Yuyama I."/>
            <person name="Kume K."/>
            <person name="Tamura T."/>
            <person name="Inagaki Y."/>
            <person name="Hashimoto T."/>
        </authorList>
    </citation>
    <scope>NUCLEOTIDE SEQUENCE</scope>
    <source>
        <strain evidence="4">NY0171</strain>
    </source>
</reference>
<dbReference type="InterPro" id="IPR000169">
    <property type="entry name" value="Pept_cys_AS"/>
</dbReference>
<dbReference type="EMBL" id="BQXS01010220">
    <property type="protein sequence ID" value="GKT33343.1"/>
    <property type="molecule type" value="Genomic_DNA"/>
</dbReference>
<dbReference type="PROSITE" id="PS00139">
    <property type="entry name" value="THIOL_PROTEASE_CYS"/>
    <property type="match status" value="2"/>
</dbReference>
<evidence type="ECO:0000313" key="4">
    <source>
        <dbReference type="EMBL" id="GKT33343.1"/>
    </source>
</evidence>
<gene>
    <name evidence="4" type="ORF">ADUPG1_007284</name>
</gene>
<dbReference type="SUPFAM" id="SSF54001">
    <property type="entry name" value="Cysteine proteinases"/>
    <property type="match status" value="2"/>
</dbReference>
<feature type="domain" description="Peptidase C1A papain C-terminal" evidence="3">
    <location>
        <begin position="347"/>
        <end position="567"/>
    </location>
</feature>
<dbReference type="Proteomes" id="UP001057375">
    <property type="component" value="Unassembled WGS sequence"/>
</dbReference>
<keyword evidence="5" id="KW-1185">Reference proteome</keyword>
<feature type="domain" description="Peptidase C1A papain C-terminal" evidence="3">
    <location>
        <begin position="53"/>
        <end position="277"/>
    </location>
</feature>
<accession>A0ABQ5KP93</accession>
<proteinExistence type="inferred from homology"/>
<organism evidence="4 5">
    <name type="scientific">Aduncisulcus paluster</name>
    <dbReference type="NCBI Taxonomy" id="2918883"/>
    <lineage>
        <taxon>Eukaryota</taxon>
        <taxon>Metamonada</taxon>
        <taxon>Carpediemonas-like organisms</taxon>
        <taxon>Aduncisulcus</taxon>
    </lineage>
</organism>
<dbReference type="Gene3D" id="3.90.70.10">
    <property type="entry name" value="Cysteine proteinases"/>
    <property type="match status" value="2"/>
</dbReference>
<dbReference type="InterPro" id="IPR025660">
    <property type="entry name" value="Pept_his_AS"/>
</dbReference>
<evidence type="ECO:0000313" key="5">
    <source>
        <dbReference type="Proteomes" id="UP001057375"/>
    </source>
</evidence>
<dbReference type="InterPro" id="IPR025661">
    <property type="entry name" value="Pept_asp_AS"/>
</dbReference>
<dbReference type="InterPro" id="IPR038765">
    <property type="entry name" value="Papain-like_cys_pep_sf"/>
</dbReference>
<evidence type="ECO:0000256" key="1">
    <source>
        <dbReference type="ARBA" id="ARBA00008455"/>
    </source>
</evidence>
<dbReference type="CDD" id="cd02620">
    <property type="entry name" value="Peptidase_C1A_CathepsinB"/>
    <property type="match status" value="2"/>
</dbReference>
<dbReference type="SMART" id="SM00645">
    <property type="entry name" value="Pept_C1"/>
    <property type="match status" value="2"/>
</dbReference>
<dbReference type="PANTHER" id="PTHR12411">
    <property type="entry name" value="CYSTEINE PROTEASE FAMILY C1-RELATED"/>
    <property type="match status" value="1"/>
</dbReference>
<dbReference type="PROSITE" id="PS00640">
    <property type="entry name" value="THIOL_PROTEASE_ASN"/>
    <property type="match status" value="1"/>
</dbReference>
<dbReference type="PROSITE" id="PS00639">
    <property type="entry name" value="THIOL_PROTEASE_HIS"/>
    <property type="match status" value="2"/>
</dbReference>
<comment type="similarity">
    <text evidence="1">Belongs to the peptidase C1 family.</text>
</comment>
<dbReference type="PRINTS" id="PR00705">
    <property type="entry name" value="PAPAIN"/>
</dbReference>
<name>A0ABQ5KP93_9EUKA</name>
<evidence type="ECO:0000256" key="2">
    <source>
        <dbReference type="ARBA" id="ARBA00023157"/>
    </source>
</evidence>
<dbReference type="InterPro" id="IPR000668">
    <property type="entry name" value="Peptidase_C1A_C"/>
</dbReference>
<protein>
    <recommendedName>
        <fullName evidence="3">Peptidase C1A papain C-terminal domain-containing protein</fullName>
    </recommendedName>
</protein>
<feature type="non-terminal residue" evidence="4">
    <location>
        <position position="1"/>
    </location>
</feature>